<dbReference type="AlphaFoldDB" id="A0A1Y2I794"/>
<keyword evidence="3" id="KW-1185">Reference proteome</keyword>
<feature type="signal peptide" evidence="1">
    <location>
        <begin position="1"/>
        <end position="17"/>
    </location>
</feature>
<proteinExistence type="predicted"/>
<evidence type="ECO:0000256" key="1">
    <source>
        <dbReference type="SAM" id="SignalP"/>
    </source>
</evidence>
<gene>
    <name evidence="2" type="ORF">PYCCODRAFT_1208512</name>
</gene>
<feature type="chain" id="PRO_5012463455" description="Secreted protein" evidence="1">
    <location>
        <begin position="18"/>
        <end position="116"/>
    </location>
</feature>
<name>A0A1Y2I794_TRAC3</name>
<reference evidence="2 3" key="1">
    <citation type="journal article" date="2015" name="Biotechnol. Biofuels">
        <title>Enhanced degradation of softwood versus hardwood by the white-rot fungus Pycnoporus coccineus.</title>
        <authorList>
            <person name="Couturier M."/>
            <person name="Navarro D."/>
            <person name="Chevret D."/>
            <person name="Henrissat B."/>
            <person name="Piumi F."/>
            <person name="Ruiz-Duenas F.J."/>
            <person name="Martinez A.T."/>
            <person name="Grigoriev I.V."/>
            <person name="Riley R."/>
            <person name="Lipzen A."/>
            <person name="Berrin J.G."/>
            <person name="Master E.R."/>
            <person name="Rosso M.N."/>
        </authorList>
    </citation>
    <scope>NUCLEOTIDE SEQUENCE [LARGE SCALE GENOMIC DNA]</scope>
    <source>
        <strain evidence="2 3">BRFM310</strain>
    </source>
</reference>
<organism evidence="2 3">
    <name type="scientific">Trametes coccinea (strain BRFM310)</name>
    <name type="common">Pycnoporus coccineus</name>
    <dbReference type="NCBI Taxonomy" id="1353009"/>
    <lineage>
        <taxon>Eukaryota</taxon>
        <taxon>Fungi</taxon>
        <taxon>Dikarya</taxon>
        <taxon>Basidiomycota</taxon>
        <taxon>Agaricomycotina</taxon>
        <taxon>Agaricomycetes</taxon>
        <taxon>Polyporales</taxon>
        <taxon>Polyporaceae</taxon>
        <taxon>Trametes</taxon>
    </lineage>
</organism>
<protein>
    <recommendedName>
        <fullName evidence="4">Secreted protein</fullName>
    </recommendedName>
</protein>
<evidence type="ECO:0008006" key="4">
    <source>
        <dbReference type="Google" id="ProtNLM"/>
    </source>
</evidence>
<evidence type="ECO:0000313" key="2">
    <source>
        <dbReference type="EMBL" id="OSC97004.1"/>
    </source>
</evidence>
<keyword evidence="1" id="KW-0732">Signal</keyword>
<accession>A0A1Y2I794</accession>
<dbReference type="EMBL" id="KZ084160">
    <property type="protein sequence ID" value="OSC97004.1"/>
    <property type="molecule type" value="Genomic_DNA"/>
</dbReference>
<sequence>MNCLWCLLTCGLYPEHCVICGVAIPNQTYWLRSASLNSPLPPTELDTSYPRSHDRMIESSHSSTQPSVQWVLLSSGRTLPTRIRAPAHSHRLSAAARRSLAGPVIVKHSETLYLIM</sequence>
<evidence type="ECO:0000313" key="3">
    <source>
        <dbReference type="Proteomes" id="UP000193067"/>
    </source>
</evidence>
<dbReference type="Proteomes" id="UP000193067">
    <property type="component" value="Unassembled WGS sequence"/>
</dbReference>